<dbReference type="OrthoDB" id="1652964at2759"/>
<dbReference type="PANTHER" id="PTHR43290:SF2">
    <property type="entry name" value="MEVALONATE KINASE"/>
    <property type="match status" value="1"/>
</dbReference>
<evidence type="ECO:0000256" key="7">
    <source>
        <dbReference type="ARBA" id="ARBA00022842"/>
    </source>
</evidence>
<dbReference type="GO" id="GO:0006695">
    <property type="term" value="P:cholesterol biosynthetic process"/>
    <property type="evidence" value="ECO:0007669"/>
    <property type="project" value="TreeGrafter"/>
</dbReference>
<keyword evidence="10" id="KW-1207">Sterol metabolism</keyword>
<dbReference type="Proteomes" id="UP000694866">
    <property type="component" value="Unplaced"/>
</dbReference>
<keyword evidence="7" id="KW-0460">Magnesium</keyword>
<gene>
    <name evidence="14 15" type="primary">Mvk</name>
</gene>
<dbReference type="GO" id="GO:0004496">
    <property type="term" value="F:mevalonate kinase activity"/>
    <property type="evidence" value="ECO:0007669"/>
    <property type="project" value="UniProtKB-EC"/>
</dbReference>
<comment type="similarity">
    <text evidence="10">Belongs to the GHMP kinase family. Mevalonate kinase subfamily.</text>
</comment>
<keyword evidence="6 10" id="KW-0067">ATP-binding</keyword>
<evidence type="ECO:0000256" key="5">
    <source>
        <dbReference type="ARBA" id="ARBA00022777"/>
    </source>
</evidence>
<evidence type="ECO:0000256" key="6">
    <source>
        <dbReference type="ARBA" id="ARBA00022840"/>
    </source>
</evidence>
<keyword evidence="4 10" id="KW-0547">Nucleotide-binding</keyword>
<dbReference type="PANTHER" id="PTHR43290">
    <property type="entry name" value="MEVALONATE KINASE"/>
    <property type="match status" value="1"/>
</dbReference>
<name>A0A9R1SXC0_9HYME</name>
<dbReference type="InterPro" id="IPR014721">
    <property type="entry name" value="Ribsml_uS5_D2-typ_fold_subgr"/>
</dbReference>
<dbReference type="RefSeq" id="XP_011298860.1">
    <property type="nucleotide sequence ID" value="XM_011300558.1"/>
</dbReference>
<dbReference type="Gene3D" id="3.30.70.890">
    <property type="entry name" value="GHMP kinase, C-terminal domain"/>
    <property type="match status" value="1"/>
</dbReference>
<comment type="subcellular location">
    <subcellularLocation>
        <location evidence="10">Cytoplasm</location>
    </subcellularLocation>
</comment>
<dbReference type="NCBIfam" id="TIGR00549">
    <property type="entry name" value="mevalon_kin"/>
    <property type="match status" value="1"/>
</dbReference>
<dbReference type="AlphaFoldDB" id="A0A9R1SXC0"/>
<evidence type="ECO:0000313" key="13">
    <source>
        <dbReference type="Proteomes" id="UP000694866"/>
    </source>
</evidence>
<evidence type="ECO:0000256" key="3">
    <source>
        <dbReference type="ARBA" id="ARBA00022679"/>
    </source>
</evidence>
<keyword evidence="10" id="KW-0753">Steroid metabolism</keyword>
<evidence type="ECO:0000256" key="8">
    <source>
        <dbReference type="ARBA" id="ARBA00023098"/>
    </source>
</evidence>
<dbReference type="GO" id="GO:0005524">
    <property type="term" value="F:ATP binding"/>
    <property type="evidence" value="ECO:0007669"/>
    <property type="project" value="UniProtKB-KW"/>
</dbReference>
<sequence length="378" mass="41557">MEFKVSAPGKIILYGEHAVVYGKTAAAASLDLRTTLEFKELDDEVITLSMPKVRLQINISVNEIVNYFLSNDCPEFLDHENFYPHVQKFVERIGYTNLQQKLALEAFFYLLIGIAQVEGLRVRPFRVTMDSALAISSGLGSSASFAVCIATCFLHLSRVQKNEVSCLDGKQLESISRFAFSCEKIMHGTPSGIDNSVCTYGSIIEFRRGEVLEPILGAKQMRVLLVDTRVQRSTKALVDKLGELKRRYPSIFGPVLEAIDQVSKEALLVIKRLRNLSGEDEGIHTNYQQLMTLMEVNQGLLATCQVSHPSLDRICAEAKNYGLAAKLTGAGGGGYAYILLLPDTPTETITSISKKLIANGYLITLTNLGGAGVQLHTS</sequence>
<dbReference type="PRINTS" id="PR00959">
    <property type="entry name" value="MEVGALKINASE"/>
</dbReference>
<keyword evidence="10" id="KW-0756">Sterol biosynthesis</keyword>
<evidence type="ECO:0000256" key="10">
    <source>
        <dbReference type="RuleBase" id="RU363087"/>
    </source>
</evidence>
<dbReference type="RefSeq" id="XP_011298861.1">
    <property type="nucleotide sequence ID" value="XM_011300559.1"/>
</dbReference>
<evidence type="ECO:0000313" key="15">
    <source>
        <dbReference type="RefSeq" id="XP_011298861.1"/>
    </source>
</evidence>
<dbReference type="InterPro" id="IPR020568">
    <property type="entry name" value="Ribosomal_Su5_D2-typ_SF"/>
</dbReference>
<dbReference type="GO" id="GO:0019287">
    <property type="term" value="P:isopentenyl diphosphate biosynthetic process, mevalonate pathway"/>
    <property type="evidence" value="ECO:0007669"/>
    <property type="project" value="TreeGrafter"/>
</dbReference>
<organism evidence="13 14">
    <name type="scientific">Fopius arisanus</name>
    <dbReference type="NCBI Taxonomy" id="64838"/>
    <lineage>
        <taxon>Eukaryota</taxon>
        <taxon>Metazoa</taxon>
        <taxon>Ecdysozoa</taxon>
        <taxon>Arthropoda</taxon>
        <taxon>Hexapoda</taxon>
        <taxon>Insecta</taxon>
        <taxon>Pterygota</taxon>
        <taxon>Neoptera</taxon>
        <taxon>Endopterygota</taxon>
        <taxon>Hymenoptera</taxon>
        <taxon>Apocrita</taxon>
        <taxon>Ichneumonoidea</taxon>
        <taxon>Braconidae</taxon>
        <taxon>Opiinae</taxon>
        <taxon>Fopius</taxon>
    </lineage>
</organism>
<dbReference type="InterPro" id="IPR006204">
    <property type="entry name" value="GHMP_kinase_N_dom"/>
</dbReference>
<keyword evidence="8 10" id="KW-0443">Lipid metabolism</keyword>
<dbReference type="InterPro" id="IPR013750">
    <property type="entry name" value="GHMP_kinase_C_dom"/>
</dbReference>
<keyword evidence="13" id="KW-1185">Reference proteome</keyword>
<evidence type="ECO:0000313" key="14">
    <source>
        <dbReference type="RefSeq" id="XP_011298860.1"/>
    </source>
</evidence>
<dbReference type="GeneID" id="105264006"/>
<accession>A0A9R1TWQ0</accession>
<dbReference type="Pfam" id="PF00288">
    <property type="entry name" value="GHMP_kinases_N"/>
    <property type="match status" value="1"/>
</dbReference>
<comment type="pathway">
    <text evidence="9 10">Isoprenoid biosynthesis; isopentenyl diphosphate biosynthesis via mevalonate pathway; isopentenyl diphosphate from (R)-mevalonate: step 1/3.</text>
</comment>
<proteinExistence type="inferred from homology"/>
<dbReference type="GO" id="GO:0005829">
    <property type="term" value="C:cytosol"/>
    <property type="evidence" value="ECO:0007669"/>
    <property type="project" value="TreeGrafter"/>
</dbReference>
<dbReference type="Pfam" id="PF08544">
    <property type="entry name" value="GHMP_kinases_C"/>
    <property type="match status" value="1"/>
</dbReference>
<dbReference type="EC" id="2.7.1.36" evidence="10"/>
<keyword evidence="2 10" id="KW-0444">Lipid biosynthesis</keyword>
<accession>A0A9R1SXC0</accession>
<evidence type="ECO:0000259" key="12">
    <source>
        <dbReference type="Pfam" id="PF08544"/>
    </source>
</evidence>
<reference evidence="14 15" key="1">
    <citation type="submission" date="2025-04" db="UniProtKB">
        <authorList>
            <consortium name="RefSeq"/>
        </authorList>
    </citation>
    <scope>IDENTIFICATION</scope>
    <source>
        <strain evidence="14 15">USDA-PBARC FA_bdor</strain>
        <tissue evidence="14 15">Whole organism</tissue>
    </source>
</reference>
<dbReference type="CTD" id="34409"/>
<protein>
    <recommendedName>
        <fullName evidence="10">Mevalonate kinase</fullName>
        <shortName evidence="10">MK</shortName>
        <ecNumber evidence="10">2.7.1.36</ecNumber>
    </recommendedName>
</protein>
<dbReference type="InterPro" id="IPR036554">
    <property type="entry name" value="GHMP_kinase_C_sf"/>
</dbReference>
<dbReference type="SUPFAM" id="SSF54211">
    <property type="entry name" value="Ribosomal protein S5 domain 2-like"/>
    <property type="match status" value="1"/>
</dbReference>
<keyword evidence="3 10" id="KW-0808">Transferase</keyword>
<feature type="domain" description="GHMP kinase C-terminal" evidence="12">
    <location>
        <begin position="287"/>
        <end position="343"/>
    </location>
</feature>
<dbReference type="SUPFAM" id="SSF55060">
    <property type="entry name" value="GHMP Kinase, C-terminal domain"/>
    <property type="match status" value="1"/>
</dbReference>
<dbReference type="KEGG" id="fas:105264006"/>
<dbReference type="Gene3D" id="3.30.230.10">
    <property type="match status" value="1"/>
</dbReference>
<evidence type="ECO:0000259" key="11">
    <source>
        <dbReference type="Pfam" id="PF00288"/>
    </source>
</evidence>
<keyword evidence="1 10" id="KW-0963">Cytoplasm</keyword>
<evidence type="ECO:0000256" key="9">
    <source>
        <dbReference type="ARBA" id="ARBA00029438"/>
    </source>
</evidence>
<dbReference type="InterPro" id="IPR006205">
    <property type="entry name" value="Mev_gal_kin"/>
</dbReference>
<feature type="domain" description="GHMP kinase N-terminal" evidence="11">
    <location>
        <begin position="119"/>
        <end position="201"/>
    </location>
</feature>
<evidence type="ECO:0000256" key="1">
    <source>
        <dbReference type="ARBA" id="ARBA00022490"/>
    </source>
</evidence>
<comment type="catalytic activity">
    <reaction evidence="10">
        <text>(R)-mevalonate + ATP = (R)-5-phosphomevalonate + ADP + H(+)</text>
        <dbReference type="Rhea" id="RHEA:17065"/>
        <dbReference type="ChEBI" id="CHEBI:15378"/>
        <dbReference type="ChEBI" id="CHEBI:30616"/>
        <dbReference type="ChEBI" id="CHEBI:36464"/>
        <dbReference type="ChEBI" id="CHEBI:58146"/>
        <dbReference type="ChEBI" id="CHEBI:456216"/>
        <dbReference type="EC" id="2.7.1.36"/>
    </reaction>
</comment>
<evidence type="ECO:0000256" key="2">
    <source>
        <dbReference type="ARBA" id="ARBA00022516"/>
    </source>
</evidence>
<keyword evidence="5 10" id="KW-0418">Kinase</keyword>
<evidence type="ECO:0000256" key="4">
    <source>
        <dbReference type="ARBA" id="ARBA00022741"/>
    </source>
</evidence>
<keyword evidence="10" id="KW-0752">Steroid biosynthesis</keyword>